<feature type="compositionally biased region" description="Basic and acidic residues" evidence="1">
    <location>
        <begin position="1"/>
        <end position="11"/>
    </location>
</feature>
<accession>A0ABT6MJS6</accession>
<feature type="region of interest" description="Disordered" evidence="1">
    <location>
        <begin position="69"/>
        <end position="116"/>
    </location>
</feature>
<keyword evidence="2" id="KW-0472">Membrane</keyword>
<keyword evidence="2" id="KW-1133">Transmembrane helix</keyword>
<evidence type="ECO:0008006" key="5">
    <source>
        <dbReference type="Google" id="ProtNLM"/>
    </source>
</evidence>
<keyword evidence="4" id="KW-1185">Reference proteome</keyword>
<gene>
    <name evidence="3" type="ORF">M2280_005828</name>
</gene>
<sequence length="437" mass="43727">MHHLDAPDYRVRSQAITADPTGQQPLAWNAYERKDMSKHRKARKPWLAPTAVAAGIGISAVTGAGIAQAAPESGWSNPNPGDSAPDSGWSNPNPTPTAPAPAPAPEPEPERQYWTAPPPEYQNIEWRQAPTYNGGGYDSGNSGGGYNGGGYGAPIQVQDLHLPTYVEPVAPIAAPPKMLRMGDYTGVKPRWMSDTYLERTNNSFAVAEAQMATFWKSVGVDVERSDRVAAATVGGAAAGAIGSGVTAGAIGALAGGTIGGNIGLGLGGFVSVPLGAVPGLPATVIVPTTVAGTAIGAAAGAAVLGVPAAVVGGIAGAAGAGAIGAGDTLSDPREIEIPDLPEQDLDAVTTQVSDALGAQSPEVAQAVTTAVESAPQIIETANNQALAAREAVLEQPGGDQVIAALDAAAVEAQHAFGPVGEYLGEILGAAGAGVTQA</sequence>
<evidence type="ECO:0000256" key="1">
    <source>
        <dbReference type="SAM" id="MobiDB-lite"/>
    </source>
</evidence>
<feature type="compositionally biased region" description="Pro residues" evidence="1">
    <location>
        <begin position="93"/>
        <end position="106"/>
    </location>
</feature>
<dbReference type="Proteomes" id="UP001160334">
    <property type="component" value="Unassembled WGS sequence"/>
</dbReference>
<feature type="transmembrane region" description="Helical" evidence="2">
    <location>
        <begin position="46"/>
        <end position="67"/>
    </location>
</feature>
<reference evidence="3 4" key="1">
    <citation type="submission" date="2023-04" db="EMBL/GenBank/DDBJ databases">
        <title>Forest soil microbial communities from Buena Vista Peninsula, Colon Province, Panama.</title>
        <authorList>
            <person name="Bouskill N."/>
        </authorList>
    </citation>
    <scope>NUCLEOTIDE SEQUENCE [LARGE SCALE GENOMIC DNA]</scope>
    <source>
        <strain evidence="3 4">CFH S0262</strain>
    </source>
</reference>
<protein>
    <recommendedName>
        <fullName evidence="5">Insoluble domain protein</fullName>
    </recommendedName>
</protein>
<evidence type="ECO:0000256" key="2">
    <source>
        <dbReference type="SAM" id="Phobius"/>
    </source>
</evidence>
<organism evidence="3 4">
    <name type="scientific">Prescottella agglutinans</name>
    <dbReference type="NCBI Taxonomy" id="1644129"/>
    <lineage>
        <taxon>Bacteria</taxon>
        <taxon>Bacillati</taxon>
        <taxon>Actinomycetota</taxon>
        <taxon>Actinomycetes</taxon>
        <taxon>Mycobacteriales</taxon>
        <taxon>Nocardiaceae</taxon>
        <taxon>Prescottella</taxon>
    </lineage>
</organism>
<dbReference type="EMBL" id="JARXVC010000024">
    <property type="protein sequence ID" value="MDH6284567.1"/>
    <property type="molecule type" value="Genomic_DNA"/>
</dbReference>
<name>A0ABT6MJS6_9NOCA</name>
<evidence type="ECO:0000313" key="4">
    <source>
        <dbReference type="Proteomes" id="UP001160334"/>
    </source>
</evidence>
<proteinExistence type="predicted"/>
<keyword evidence="2" id="KW-0812">Transmembrane</keyword>
<comment type="caution">
    <text evidence="3">The sequence shown here is derived from an EMBL/GenBank/DDBJ whole genome shotgun (WGS) entry which is preliminary data.</text>
</comment>
<feature type="compositionally biased region" description="Polar residues" evidence="1">
    <location>
        <begin position="14"/>
        <end position="26"/>
    </location>
</feature>
<evidence type="ECO:0000313" key="3">
    <source>
        <dbReference type="EMBL" id="MDH6284567.1"/>
    </source>
</evidence>
<feature type="region of interest" description="Disordered" evidence="1">
    <location>
        <begin position="1"/>
        <end position="26"/>
    </location>
</feature>